<organism evidence="9 10">
    <name type="scientific">Caenorhabditis auriculariae</name>
    <dbReference type="NCBI Taxonomy" id="2777116"/>
    <lineage>
        <taxon>Eukaryota</taxon>
        <taxon>Metazoa</taxon>
        <taxon>Ecdysozoa</taxon>
        <taxon>Nematoda</taxon>
        <taxon>Chromadorea</taxon>
        <taxon>Rhabditida</taxon>
        <taxon>Rhabditina</taxon>
        <taxon>Rhabditomorpha</taxon>
        <taxon>Rhabditoidea</taxon>
        <taxon>Rhabditidae</taxon>
        <taxon>Peloderinae</taxon>
        <taxon>Caenorhabditis</taxon>
    </lineage>
</organism>
<dbReference type="SMART" id="SM00414">
    <property type="entry name" value="H2A"/>
    <property type="match status" value="1"/>
</dbReference>
<dbReference type="GO" id="GO:0005634">
    <property type="term" value="C:nucleus"/>
    <property type="evidence" value="ECO:0007669"/>
    <property type="project" value="UniProtKB-SubCell"/>
</dbReference>
<comment type="similarity">
    <text evidence="5">Belongs to the histone H2A family.</text>
</comment>
<keyword evidence="2 5" id="KW-0158">Chromosome</keyword>
<evidence type="ECO:0000259" key="7">
    <source>
        <dbReference type="Pfam" id="PF00125"/>
    </source>
</evidence>
<evidence type="ECO:0000256" key="5">
    <source>
        <dbReference type="RuleBase" id="RU003767"/>
    </source>
</evidence>
<evidence type="ECO:0000256" key="4">
    <source>
        <dbReference type="ARBA" id="ARBA00023269"/>
    </source>
</evidence>
<keyword evidence="5" id="KW-0238">DNA-binding</keyword>
<dbReference type="GO" id="GO:0046982">
    <property type="term" value="F:protein heterodimerization activity"/>
    <property type="evidence" value="ECO:0007669"/>
    <property type="project" value="InterPro"/>
</dbReference>
<feature type="domain" description="Core Histone H2A/H2B/H3" evidence="7">
    <location>
        <begin position="18"/>
        <end position="82"/>
    </location>
</feature>
<comment type="caution">
    <text evidence="9">The sequence shown here is derived from an EMBL/GenBank/DDBJ whole genome shotgun (WGS) entry which is preliminary data.</text>
</comment>
<keyword evidence="3" id="KW-1017">Isopeptide bond</keyword>
<evidence type="ECO:0000256" key="3">
    <source>
        <dbReference type="ARBA" id="ARBA00022499"/>
    </source>
</evidence>
<dbReference type="InterPro" id="IPR007125">
    <property type="entry name" value="H2A/H2B/H3"/>
</dbReference>
<keyword evidence="10" id="KW-1185">Reference proteome</keyword>
<dbReference type="OrthoDB" id="5918422at2759"/>
<dbReference type="PRINTS" id="PR00620">
    <property type="entry name" value="HISTONEH2A"/>
</dbReference>
<dbReference type="Pfam" id="PF00125">
    <property type="entry name" value="Histone"/>
    <property type="match status" value="1"/>
</dbReference>
<evidence type="ECO:0000313" key="10">
    <source>
        <dbReference type="Proteomes" id="UP000835052"/>
    </source>
</evidence>
<dbReference type="GO" id="GO:0030527">
    <property type="term" value="F:structural constituent of chromatin"/>
    <property type="evidence" value="ECO:0007669"/>
    <property type="project" value="InterPro"/>
</dbReference>
<dbReference type="Proteomes" id="UP000835052">
    <property type="component" value="Unassembled WGS sequence"/>
</dbReference>
<evidence type="ECO:0000256" key="6">
    <source>
        <dbReference type="SAM" id="Phobius"/>
    </source>
</evidence>
<comment type="subunit">
    <text evidence="5">The nucleosome is a histone octamer containing two molecules each of H2A, H2B, H3 and H4 assembled in one H3-H4 heterotetramer and two H2A-H2B heterodimers. The octamer wraps approximately 147 bp of DNA.</text>
</comment>
<proteinExistence type="inferred from homology"/>
<evidence type="ECO:0000259" key="8">
    <source>
        <dbReference type="Pfam" id="PF16211"/>
    </source>
</evidence>
<evidence type="ECO:0000313" key="9">
    <source>
        <dbReference type="EMBL" id="CAD6189745.1"/>
    </source>
</evidence>
<dbReference type="Gene3D" id="1.10.20.10">
    <property type="entry name" value="Histone, subunit A"/>
    <property type="match status" value="1"/>
</dbReference>
<keyword evidence="6" id="KW-1133">Transmembrane helix</keyword>
<dbReference type="PANTHER" id="PTHR23430">
    <property type="entry name" value="HISTONE H2A"/>
    <property type="match status" value="1"/>
</dbReference>
<gene>
    <name evidence="9" type="ORF">CAUJ_LOCUS5664</name>
</gene>
<dbReference type="GO" id="GO:0000786">
    <property type="term" value="C:nucleosome"/>
    <property type="evidence" value="ECO:0007669"/>
    <property type="project" value="UniProtKB-KW"/>
</dbReference>
<dbReference type="Pfam" id="PF16211">
    <property type="entry name" value="Histone_H2A_C"/>
    <property type="match status" value="1"/>
</dbReference>
<keyword evidence="6" id="KW-0472">Membrane</keyword>
<name>A0A8S1H2J7_9PELO</name>
<evidence type="ECO:0000256" key="1">
    <source>
        <dbReference type="ARBA" id="ARBA00004286"/>
    </source>
</evidence>
<dbReference type="GO" id="GO:0003677">
    <property type="term" value="F:DNA binding"/>
    <property type="evidence" value="ECO:0007669"/>
    <property type="project" value="UniProtKB-KW"/>
</dbReference>
<keyword evidence="4 5" id="KW-0544">Nucleosome core</keyword>
<feature type="transmembrane region" description="Helical" evidence="6">
    <location>
        <begin position="6"/>
        <end position="25"/>
    </location>
</feature>
<sequence>MTSIQTTTIIIIIITIIVFPVGRIHRQLRYGEYAKHISGGAPVYLAAVLEYLVSEVMELAGDSARSSKRHRITPKNLTAAVRNDLELGEMLRNVTISQGGVVPNGKNTEIFKFQAEKARKKDEKNEIKRAD</sequence>
<dbReference type="InterPro" id="IPR002119">
    <property type="entry name" value="Histone_H2A"/>
</dbReference>
<dbReference type="EMBL" id="CAJGYM010000012">
    <property type="protein sequence ID" value="CAD6189745.1"/>
    <property type="molecule type" value="Genomic_DNA"/>
</dbReference>
<keyword evidence="5" id="KW-0539">Nucleus</keyword>
<evidence type="ECO:0000256" key="2">
    <source>
        <dbReference type="ARBA" id="ARBA00022454"/>
    </source>
</evidence>
<feature type="domain" description="Histone H2A C-terminal" evidence="8">
    <location>
        <begin position="86"/>
        <end position="104"/>
    </location>
</feature>
<protein>
    <recommendedName>
        <fullName evidence="5">Histone H2A</fullName>
    </recommendedName>
</protein>
<dbReference type="AlphaFoldDB" id="A0A8S1H2J7"/>
<dbReference type="CDD" id="cd00074">
    <property type="entry name" value="HFD_H2A"/>
    <property type="match status" value="1"/>
</dbReference>
<comment type="subcellular location">
    <subcellularLocation>
        <location evidence="1">Chromosome</location>
    </subcellularLocation>
    <subcellularLocation>
        <location evidence="5">Nucleus</location>
    </subcellularLocation>
</comment>
<dbReference type="InterPro" id="IPR032454">
    <property type="entry name" value="Histone_H2A_C"/>
</dbReference>
<dbReference type="InterPro" id="IPR009072">
    <property type="entry name" value="Histone-fold"/>
</dbReference>
<dbReference type="SUPFAM" id="SSF47113">
    <property type="entry name" value="Histone-fold"/>
    <property type="match status" value="1"/>
</dbReference>
<accession>A0A8S1H2J7</accession>
<keyword evidence="6" id="KW-0812">Transmembrane</keyword>
<reference evidence="9" key="1">
    <citation type="submission" date="2020-10" db="EMBL/GenBank/DDBJ databases">
        <authorList>
            <person name="Kikuchi T."/>
        </authorList>
    </citation>
    <scope>NUCLEOTIDE SEQUENCE</scope>
    <source>
        <strain evidence="9">NKZ352</strain>
    </source>
</reference>